<organism evidence="1 2">
    <name type="scientific">Candidatus Desulfobia pelagia</name>
    <dbReference type="NCBI Taxonomy" id="2841692"/>
    <lineage>
        <taxon>Bacteria</taxon>
        <taxon>Pseudomonadati</taxon>
        <taxon>Thermodesulfobacteriota</taxon>
        <taxon>Desulfobulbia</taxon>
        <taxon>Desulfobulbales</taxon>
        <taxon>Desulfobulbaceae</taxon>
        <taxon>Candidatus Desulfobia</taxon>
    </lineage>
</organism>
<evidence type="ECO:0000313" key="2">
    <source>
        <dbReference type="Proteomes" id="UP000614424"/>
    </source>
</evidence>
<proteinExistence type="predicted"/>
<evidence type="ECO:0000313" key="1">
    <source>
        <dbReference type="EMBL" id="MBC8316462.1"/>
    </source>
</evidence>
<dbReference type="EMBL" id="JACNJZ010000035">
    <property type="protein sequence ID" value="MBC8316462.1"/>
    <property type="molecule type" value="Genomic_DNA"/>
</dbReference>
<sequence>MISICPHCQQQLGLTESQQQQIEKALAALESGKKLKFACPQCKKTVEVGAAAGAGSEVPPSGVIAQPPSPGKAVAEFSQPQAPDISWFTDGELGEKDIIDDVPRVLVMVNDDALREKVFRAFESMGYKPESPASPAEAMDRMRFVAFDAVILHILYEGSLEASTVHGYMKKMVMPKRRRIYYMLIGPDFHTLYDLEALACSANLVINESEIDSIGLILRKGLRDYEALFGPFLAALEAKG</sequence>
<dbReference type="Proteomes" id="UP000614424">
    <property type="component" value="Unassembled WGS sequence"/>
</dbReference>
<protein>
    <recommendedName>
        <fullName evidence="3">Response regulator</fullName>
    </recommendedName>
</protein>
<dbReference type="AlphaFoldDB" id="A0A8J6TET5"/>
<evidence type="ECO:0008006" key="3">
    <source>
        <dbReference type="Google" id="ProtNLM"/>
    </source>
</evidence>
<comment type="caution">
    <text evidence="1">The sequence shown here is derived from an EMBL/GenBank/DDBJ whole genome shotgun (WGS) entry which is preliminary data.</text>
</comment>
<accession>A0A8J6TET5</accession>
<name>A0A8J6TET5_9BACT</name>
<gene>
    <name evidence="1" type="ORF">H8E41_01055</name>
</gene>
<reference evidence="1 2" key="1">
    <citation type="submission" date="2020-08" db="EMBL/GenBank/DDBJ databases">
        <title>Bridging the membrane lipid divide: bacteria of the FCB group superphylum have the potential to synthesize archaeal ether lipids.</title>
        <authorList>
            <person name="Villanueva L."/>
            <person name="Von Meijenfeldt F.A.B."/>
            <person name="Westbye A.B."/>
            <person name="Yadav S."/>
            <person name="Hopmans E.C."/>
            <person name="Dutilh B.E."/>
            <person name="Sinninghe Damste J.S."/>
        </authorList>
    </citation>
    <scope>NUCLEOTIDE SEQUENCE [LARGE SCALE GENOMIC DNA]</scope>
    <source>
        <strain evidence="1">NIOZ-UU47</strain>
    </source>
</reference>